<evidence type="ECO:0008006" key="4">
    <source>
        <dbReference type="Google" id="ProtNLM"/>
    </source>
</evidence>
<comment type="caution">
    <text evidence="2">The sequence shown here is derived from an EMBL/GenBank/DDBJ whole genome shotgun (WGS) entry which is preliminary data.</text>
</comment>
<keyword evidence="1" id="KW-0812">Transmembrane</keyword>
<keyword evidence="1" id="KW-0472">Membrane</keyword>
<dbReference type="AlphaFoldDB" id="A0A923HT41"/>
<dbReference type="Proteomes" id="UP000634011">
    <property type="component" value="Unassembled WGS sequence"/>
</dbReference>
<dbReference type="EMBL" id="JACOFV010000026">
    <property type="protein sequence ID" value="MBC3864233.1"/>
    <property type="molecule type" value="Genomic_DNA"/>
</dbReference>
<sequence length="172" mass="20074">MAEWAVYWQSAGVIATTIFGIVGLLKIYQELKRLNEQREKDISDKETAAKLKRTEFFLAQHRRLFDDKDLYSVLCLIDADSPKLAEEEMWDQKRKLLAFLEEIALLVSSNQINKDVALYMFGYYAICAQEGKNFRVGIDLSRKYWELLYRFVDDAKIYLKNNENGPPANMTL</sequence>
<evidence type="ECO:0000256" key="1">
    <source>
        <dbReference type="SAM" id="Phobius"/>
    </source>
</evidence>
<gene>
    <name evidence="2" type="ORF">H8K32_19190</name>
</gene>
<keyword evidence="3" id="KW-1185">Reference proteome</keyword>
<evidence type="ECO:0000313" key="2">
    <source>
        <dbReference type="EMBL" id="MBC3864233.1"/>
    </source>
</evidence>
<feature type="transmembrane region" description="Helical" evidence="1">
    <location>
        <begin position="6"/>
        <end position="28"/>
    </location>
</feature>
<evidence type="ECO:0000313" key="3">
    <source>
        <dbReference type="Proteomes" id="UP000634011"/>
    </source>
</evidence>
<proteinExistence type="predicted"/>
<organism evidence="2 3">
    <name type="scientific">Undibacterium jejuense</name>
    <dbReference type="NCBI Taxonomy" id="1344949"/>
    <lineage>
        <taxon>Bacteria</taxon>
        <taxon>Pseudomonadati</taxon>
        <taxon>Pseudomonadota</taxon>
        <taxon>Betaproteobacteria</taxon>
        <taxon>Burkholderiales</taxon>
        <taxon>Oxalobacteraceae</taxon>
        <taxon>Undibacterium</taxon>
    </lineage>
</organism>
<name>A0A923HT41_9BURK</name>
<accession>A0A923HT41</accession>
<protein>
    <recommendedName>
        <fullName evidence="4">DUF4760 domain-containing protein</fullName>
    </recommendedName>
</protein>
<reference evidence="2" key="1">
    <citation type="submission" date="2020-08" db="EMBL/GenBank/DDBJ databases">
        <title>Novel species isolated from subtropical streams in China.</title>
        <authorList>
            <person name="Lu H."/>
        </authorList>
    </citation>
    <scope>NUCLEOTIDE SEQUENCE</scope>
    <source>
        <strain evidence="2">KACC 12607</strain>
    </source>
</reference>
<keyword evidence="1" id="KW-1133">Transmembrane helix</keyword>